<dbReference type="Pfam" id="PF04043">
    <property type="entry name" value="PMEI"/>
    <property type="match status" value="1"/>
</dbReference>
<organism evidence="9">
    <name type="scientific">Rhizophora mucronata</name>
    <name type="common">Asiatic mangrove</name>
    <dbReference type="NCBI Taxonomy" id="61149"/>
    <lineage>
        <taxon>Eukaryota</taxon>
        <taxon>Viridiplantae</taxon>
        <taxon>Streptophyta</taxon>
        <taxon>Embryophyta</taxon>
        <taxon>Tracheophyta</taxon>
        <taxon>Spermatophyta</taxon>
        <taxon>Magnoliopsida</taxon>
        <taxon>eudicotyledons</taxon>
        <taxon>Gunneridae</taxon>
        <taxon>Pentapetalae</taxon>
        <taxon>rosids</taxon>
        <taxon>fabids</taxon>
        <taxon>Malpighiales</taxon>
        <taxon>Rhizophoraceae</taxon>
        <taxon>Rhizophora</taxon>
    </lineage>
</organism>
<evidence type="ECO:0000259" key="8">
    <source>
        <dbReference type="SMART" id="SM00856"/>
    </source>
</evidence>
<dbReference type="AlphaFoldDB" id="A0A2P2MXQ5"/>
<comment type="subcellular location">
    <subcellularLocation>
        <location evidence="1">Secreted</location>
        <location evidence="1">Extracellular space</location>
        <location evidence="1">Apoplast</location>
    </subcellularLocation>
</comment>
<evidence type="ECO:0000313" key="9">
    <source>
        <dbReference type="EMBL" id="MBX34979.1"/>
    </source>
</evidence>
<keyword evidence="2" id="KW-0052">Apoplast</keyword>
<sequence length="195" mass="21790">MQIVKIFFIAFMLQAWVANGTDWGSTNATSGDSYVRDACSVTRYQDLCIHSLSSFSYVAKQSPAKWARVGLSVTIGEARNTDQYLNKLKKKGIMRPQNRAAISDCIECFQDAIDNLYKSLGVLRKLDARNFYSQMGDLTTWMSAALTDEDTCLDGFEDQNRVQISMLRNRVLRVNYITSNALALVNKLATSGAEA</sequence>
<dbReference type="GO" id="GO:0048046">
    <property type="term" value="C:apoplast"/>
    <property type="evidence" value="ECO:0007669"/>
    <property type="project" value="UniProtKB-SubCell"/>
</dbReference>
<dbReference type="FunFam" id="1.20.140.40:FF:000006">
    <property type="entry name" value="Pectinesterase inhibitor 3"/>
    <property type="match status" value="1"/>
</dbReference>
<dbReference type="EMBL" id="GGEC01054495">
    <property type="protein sequence ID" value="MBX34979.1"/>
    <property type="molecule type" value="Transcribed_RNA"/>
</dbReference>
<dbReference type="NCBIfam" id="TIGR01614">
    <property type="entry name" value="PME_inhib"/>
    <property type="match status" value="1"/>
</dbReference>
<dbReference type="SUPFAM" id="SSF101148">
    <property type="entry name" value="Plant invertase/pectin methylesterase inhibitor"/>
    <property type="match status" value="1"/>
</dbReference>
<feature type="chain" id="PRO_5015112753" description="Pectinesterase inhibitor domain-containing protein" evidence="7">
    <location>
        <begin position="21"/>
        <end position="195"/>
    </location>
</feature>
<dbReference type="PANTHER" id="PTHR31080:SF158">
    <property type="entry name" value="PLANT INVERTASE_PECTIN METHYLESTERASE INHIBITOR SUPERFAMILY PROTEIN"/>
    <property type="match status" value="1"/>
</dbReference>
<evidence type="ECO:0000256" key="7">
    <source>
        <dbReference type="SAM" id="SignalP"/>
    </source>
</evidence>
<protein>
    <recommendedName>
        <fullName evidence="8">Pectinesterase inhibitor domain-containing protein</fullName>
    </recommendedName>
</protein>
<feature type="signal peptide" evidence="7">
    <location>
        <begin position="1"/>
        <end position="20"/>
    </location>
</feature>
<dbReference type="InterPro" id="IPR006501">
    <property type="entry name" value="Pectinesterase_inhib_dom"/>
</dbReference>
<evidence type="ECO:0000256" key="6">
    <source>
        <dbReference type="ARBA" id="ARBA00038471"/>
    </source>
</evidence>
<reference evidence="9" key="1">
    <citation type="submission" date="2018-02" db="EMBL/GenBank/DDBJ databases">
        <title>Rhizophora mucronata_Transcriptome.</title>
        <authorList>
            <person name="Meera S.P."/>
            <person name="Sreeshan A."/>
            <person name="Augustine A."/>
        </authorList>
    </citation>
    <scope>NUCLEOTIDE SEQUENCE</scope>
    <source>
        <tissue evidence="9">Leaf</tissue>
    </source>
</reference>
<dbReference type="GO" id="GO:0004857">
    <property type="term" value="F:enzyme inhibitor activity"/>
    <property type="evidence" value="ECO:0007669"/>
    <property type="project" value="InterPro"/>
</dbReference>
<keyword evidence="4 7" id="KW-0732">Signal</keyword>
<dbReference type="PANTHER" id="PTHR31080">
    <property type="entry name" value="PECTINESTERASE INHIBITOR-LIKE"/>
    <property type="match status" value="1"/>
</dbReference>
<feature type="domain" description="Pectinesterase inhibitor" evidence="8">
    <location>
        <begin position="30"/>
        <end position="184"/>
    </location>
</feature>
<evidence type="ECO:0000256" key="1">
    <source>
        <dbReference type="ARBA" id="ARBA00004271"/>
    </source>
</evidence>
<dbReference type="Gene3D" id="1.20.140.40">
    <property type="entry name" value="Invertase/pectin methylesterase inhibitor family protein"/>
    <property type="match status" value="1"/>
</dbReference>
<evidence type="ECO:0000256" key="2">
    <source>
        <dbReference type="ARBA" id="ARBA00022523"/>
    </source>
</evidence>
<dbReference type="SMART" id="SM00856">
    <property type="entry name" value="PMEI"/>
    <property type="match status" value="1"/>
</dbReference>
<accession>A0A2P2MXQ5</accession>
<evidence type="ECO:0000256" key="5">
    <source>
        <dbReference type="ARBA" id="ARBA00023157"/>
    </source>
</evidence>
<dbReference type="InterPro" id="IPR035513">
    <property type="entry name" value="Invertase/methylesterase_inhib"/>
</dbReference>
<evidence type="ECO:0000256" key="4">
    <source>
        <dbReference type="ARBA" id="ARBA00022729"/>
    </source>
</evidence>
<proteinExistence type="inferred from homology"/>
<dbReference type="InterPro" id="IPR051955">
    <property type="entry name" value="PME_Inhibitor"/>
</dbReference>
<dbReference type="CDD" id="cd15798">
    <property type="entry name" value="PMEI-like_3"/>
    <property type="match status" value="1"/>
</dbReference>
<keyword evidence="3" id="KW-0964">Secreted</keyword>
<evidence type="ECO:0000256" key="3">
    <source>
        <dbReference type="ARBA" id="ARBA00022525"/>
    </source>
</evidence>
<keyword evidence="5" id="KW-1015">Disulfide bond</keyword>
<comment type="similarity">
    <text evidence="6">Belongs to the PMEI family.</text>
</comment>
<name>A0A2P2MXQ5_RHIMU</name>